<dbReference type="Proteomes" id="UP001060215">
    <property type="component" value="Chromosome 13"/>
</dbReference>
<organism evidence="1 2">
    <name type="scientific">Camellia lanceoleosa</name>
    <dbReference type="NCBI Taxonomy" id="1840588"/>
    <lineage>
        <taxon>Eukaryota</taxon>
        <taxon>Viridiplantae</taxon>
        <taxon>Streptophyta</taxon>
        <taxon>Embryophyta</taxon>
        <taxon>Tracheophyta</taxon>
        <taxon>Spermatophyta</taxon>
        <taxon>Magnoliopsida</taxon>
        <taxon>eudicotyledons</taxon>
        <taxon>Gunneridae</taxon>
        <taxon>Pentapetalae</taxon>
        <taxon>asterids</taxon>
        <taxon>Ericales</taxon>
        <taxon>Theaceae</taxon>
        <taxon>Camellia</taxon>
    </lineage>
</organism>
<accession>A0ACC0FS55</accession>
<dbReference type="EMBL" id="CM045770">
    <property type="protein sequence ID" value="KAI7990246.1"/>
    <property type="molecule type" value="Genomic_DNA"/>
</dbReference>
<gene>
    <name evidence="1" type="ORF">LOK49_LG12G02550</name>
</gene>
<evidence type="ECO:0000313" key="1">
    <source>
        <dbReference type="EMBL" id="KAI7990246.1"/>
    </source>
</evidence>
<name>A0ACC0FS55_9ERIC</name>
<proteinExistence type="predicted"/>
<protein>
    <submittedName>
        <fullName evidence="1">Protein HEAT-STRESS-ASSOCIATED 32</fullName>
    </submittedName>
</protein>
<comment type="caution">
    <text evidence="1">The sequence shown here is derived from an EMBL/GenBank/DDBJ whole genome shotgun (WGS) entry which is preliminary data.</text>
</comment>
<evidence type="ECO:0000313" key="2">
    <source>
        <dbReference type="Proteomes" id="UP001060215"/>
    </source>
</evidence>
<reference evidence="1 2" key="1">
    <citation type="journal article" date="2022" name="Plant J.">
        <title>Chromosome-level genome of Camellia lanceoleosa provides a valuable resource for understanding genome evolution and self-incompatibility.</title>
        <authorList>
            <person name="Gong W."/>
            <person name="Xiao S."/>
            <person name="Wang L."/>
            <person name="Liao Z."/>
            <person name="Chang Y."/>
            <person name="Mo W."/>
            <person name="Hu G."/>
            <person name="Li W."/>
            <person name="Zhao G."/>
            <person name="Zhu H."/>
            <person name="Hu X."/>
            <person name="Ji K."/>
            <person name="Xiang X."/>
            <person name="Song Q."/>
            <person name="Yuan D."/>
            <person name="Jin S."/>
            <person name="Zhang L."/>
        </authorList>
    </citation>
    <scope>NUCLEOTIDE SEQUENCE [LARGE SCALE GENOMIC DNA]</scope>
    <source>
        <strain evidence="1">SQ_2022a</strain>
    </source>
</reference>
<keyword evidence="2" id="KW-1185">Reference proteome</keyword>
<sequence>MEEVIWKEKGEDDATNKMEFPALESMTLSNLPMLIGFCRGIDEIEFPQLKELSLWNLPQLKWLFLNSSNPFSESMENHNATFLSLFPHKVALPSLEQLQLNNLDNLEGLEHIPISVGSFSKRDPIGLKYISQLSILRVHDCNNLRYLFPHSMMKCMLQLQELNIRRCKMMSRIVADGKGQGESSVDKIEFTQLKILRLYDLPNLESFFPKVIATSATSTKCLQNVMRTLFNEKVAFPSLEELKLDGFQNMNEIWCNQLQTGSFNKLFSLCVSDCGSLRNMFSPFMARHLVHLKRLVIIRCSMMEEVVANEEEGGGRINRTPLPKLEYLQLEDVPELKSFCHVTHDWELPLVEHITILKCPKLKTFSPGVICTPKLQRVFVKEGKYKWFPSREGEDWLWISDLNQTISHLIDEDIFESMGHFVDGLKFSGGSHSLMPKAYIKEVTKMAHKHNVYVSTGDWAEHLLHKGPSAFKEYIEECKQLGFDTIELNVGSLGVPEETLLRFI</sequence>